<evidence type="ECO:0000313" key="2">
    <source>
        <dbReference type="EMBL" id="GAB0134036.1"/>
    </source>
</evidence>
<accession>A0ABQ0CKU4</accession>
<keyword evidence="3" id="KW-1185">Reference proteome</keyword>
<evidence type="ECO:0000313" key="3">
    <source>
        <dbReference type="Proteomes" id="UP001562357"/>
    </source>
</evidence>
<keyword evidence="1" id="KW-0732">Signal</keyword>
<organism evidence="2 3">
    <name type="scientific">Epichloe bromicola</name>
    <dbReference type="NCBI Taxonomy" id="79588"/>
    <lineage>
        <taxon>Eukaryota</taxon>
        <taxon>Fungi</taxon>
        <taxon>Dikarya</taxon>
        <taxon>Ascomycota</taxon>
        <taxon>Pezizomycotina</taxon>
        <taxon>Sordariomycetes</taxon>
        <taxon>Hypocreomycetidae</taxon>
        <taxon>Hypocreales</taxon>
        <taxon>Clavicipitaceae</taxon>
        <taxon>Epichloe</taxon>
    </lineage>
</organism>
<protein>
    <submittedName>
        <fullName evidence="2">Uncharacterized protein</fullName>
    </submittedName>
</protein>
<feature type="chain" id="PRO_5046458218" evidence="1">
    <location>
        <begin position="20"/>
        <end position="110"/>
    </location>
</feature>
<dbReference type="Proteomes" id="UP001562357">
    <property type="component" value="Unassembled WGS sequence"/>
</dbReference>
<evidence type="ECO:0000256" key="1">
    <source>
        <dbReference type="SAM" id="SignalP"/>
    </source>
</evidence>
<name>A0ABQ0CKU4_9HYPO</name>
<proteinExistence type="predicted"/>
<comment type="caution">
    <text evidence="2">The sequence shown here is derived from an EMBL/GenBank/DDBJ whole genome shotgun (WGS) entry which is preliminary data.</text>
</comment>
<dbReference type="EMBL" id="BAAFGZ010000064">
    <property type="protein sequence ID" value="GAB0134036.1"/>
    <property type="molecule type" value="Genomic_DNA"/>
</dbReference>
<gene>
    <name evidence="2" type="primary">g2422</name>
    <name evidence="2" type="ORF">EsDP_00002422</name>
</gene>
<reference evidence="3" key="1">
    <citation type="submission" date="2024-06" db="EMBL/GenBank/DDBJ databases">
        <title>Draft Genome Sequences of Epichloe bromicola Strains Isolated from Elymus ciliaris.</title>
        <authorList>
            <consortium name="Epichloe bromicola genome sequencing consortium"/>
            <person name="Miura A."/>
            <person name="Imano S."/>
            <person name="Ashida A."/>
            <person name="Sato I."/>
            <person name="Chiba S."/>
            <person name="Tanaka A."/>
            <person name="Camagna M."/>
            <person name="Takemoto D."/>
        </authorList>
    </citation>
    <scope>NUCLEOTIDE SEQUENCE [LARGE SCALE GENOMIC DNA]</scope>
    <source>
        <strain evidence="3">DP</strain>
    </source>
</reference>
<sequence length="110" mass="11109">MKLLASIVAVVAMVSSVEACKCLSSIGNNVDATNACCKQAGGSASGGDCPAGQISNKLSTFAGCCRGYGDKSDCRCSFGCAFAELEVKAKQEGKAPPTAEEAKALVASYE</sequence>
<feature type="signal peptide" evidence="1">
    <location>
        <begin position="1"/>
        <end position="19"/>
    </location>
</feature>